<comment type="caution">
    <text evidence="2">The sequence shown here is derived from an EMBL/GenBank/DDBJ whole genome shotgun (WGS) entry which is preliminary data.</text>
</comment>
<keyword evidence="3" id="KW-1185">Reference proteome</keyword>
<dbReference type="Proteomes" id="UP000714275">
    <property type="component" value="Unassembled WGS sequence"/>
</dbReference>
<name>A0A9P6ZVQ1_9AGAM</name>
<reference evidence="2" key="1">
    <citation type="journal article" date="2020" name="New Phytol.">
        <title>Comparative genomics reveals dynamic genome evolution in host specialist ectomycorrhizal fungi.</title>
        <authorList>
            <person name="Lofgren L.A."/>
            <person name="Nguyen N.H."/>
            <person name="Vilgalys R."/>
            <person name="Ruytinx J."/>
            <person name="Liao H.L."/>
            <person name="Branco S."/>
            <person name="Kuo A."/>
            <person name="LaButti K."/>
            <person name="Lipzen A."/>
            <person name="Andreopoulos W."/>
            <person name="Pangilinan J."/>
            <person name="Riley R."/>
            <person name="Hundley H."/>
            <person name="Na H."/>
            <person name="Barry K."/>
            <person name="Grigoriev I.V."/>
            <person name="Stajich J.E."/>
            <person name="Kennedy P.G."/>
        </authorList>
    </citation>
    <scope>NUCLEOTIDE SEQUENCE</scope>
    <source>
        <strain evidence="2">DOB743</strain>
    </source>
</reference>
<sequence>MYIPTPRARLGHVYYLRHLLLPFFLRKESLAPVERRTITMSFVPTLAPPVGPTTVTTPKFSSRSTSNTQSSSKTATTGTTSSTSTSSSSSSQKVLSTGARVGLGFGIGELTFYQCSFPSKMLTCFLLDSSVLPVIIRNAVFLLEETISEGSGESRS</sequence>
<evidence type="ECO:0000256" key="1">
    <source>
        <dbReference type="SAM" id="MobiDB-lite"/>
    </source>
</evidence>
<evidence type="ECO:0000313" key="3">
    <source>
        <dbReference type="Proteomes" id="UP000714275"/>
    </source>
</evidence>
<organism evidence="2 3">
    <name type="scientific">Suillus placidus</name>
    <dbReference type="NCBI Taxonomy" id="48579"/>
    <lineage>
        <taxon>Eukaryota</taxon>
        <taxon>Fungi</taxon>
        <taxon>Dikarya</taxon>
        <taxon>Basidiomycota</taxon>
        <taxon>Agaricomycotina</taxon>
        <taxon>Agaricomycetes</taxon>
        <taxon>Agaricomycetidae</taxon>
        <taxon>Boletales</taxon>
        <taxon>Suillineae</taxon>
        <taxon>Suillaceae</taxon>
        <taxon>Suillus</taxon>
    </lineage>
</organism>
<feature type="region of interest" description="Disordered" evidence="1">
    <location>
        <begin position="53"/>
        <end position="91"/>
    </location>
</feature>
<accession>A0A9P6ZVQ1</accession>
<dbReference type="EMBL" id="JABBWD010000020">
    <property type="protein sequence ID" value="KAG1777547.1"/>
    <property type="molecule type" value="Genomic_DNA"/>
</dbReference>
<proteinExistence type="predicted"/>
<evidence type="ECO:0000313" key="2">
    <source>
        <dbReference type="EMBL" id="KAG1777547.1"/>
    </source>
</evidence>
<protein>
    <submittedName>
        <fullName evidence="2">Uncharacterized protein</fullName>
    </submittedName>
</protein>
<gene>
    <name evidence="2" type="ORF">EV702DRAFT_1101851</name>
</gene>
<dbReference type="AlphaFoldDB" id="A0A9P6ZVQ1"/>